<dbReference type="CDD" id="cd11647">
    <property type="entry name" value="DHP5_DphB"/>
    <property type="match status" value="1"/>
</dbReference>
<keyword evidence="13 17" id="KW-0100">Branched-chain amino acid biosynthesis</keyword>
<evidence type="ECO:0000256" key="9">
    <source>
        <dbReference type="ARBA" id="ARBA00022605"/>
    </source>
</evidence>
<sequence>MGRFGCGLNSAAGSLTLLENDVISKTSMFYLIGIGMSSPEDITLKGLKTIQASKKVYLEGYTSILIDSQVEDLQALYNKDIILADRDFIETRSDEILDEATEEDVSLLVVGDPFGATTHADLLLRCIKKGIQYEVIHNVSILNAIGSIGINLYHFGQTVSIPFFNSNWRPKSWFKKINDNFGLGLHTLCLLDIKVKEQSDENLARGRKIYEKPRYMTITTAVEQIMSIIEEMKQSEPTKEGEDEEQVEERYTNRLIDPDRILCIAACRVTSKTQKFLVGSMSEFAKLEPEQFGGPLHSLIILGDDPCRKNLNPVEIEFLSGFAIDKQSCYSQCVYMPTGIMPSLIADNLSPSNPPWSTDHSTMDNPEKENQRLLAWTICRFNQSLLKRKTFCPLDTIIPGSTLHHSLSRSHRKLSQSAVAMNIQVSDLVVKTTDKPRAKVPASELKFGQTFTDHMLMIKWSKQNGWEAPEIKPYGNMEIDPSAAVLQYATCLFEGMKAYKSSDGTIRLFRPEMNMKRMNQSARRLAFPSFDGDRVLELIKKLVELEGQWIPTEPGHSLYVRPTIIGTGAGLGVGPPSELTLFVICSPVGPYYRTGFKPVSLLASSKYCRAWPGGSGAFKLGANYPTGFLPQMEANNDGYEQILWLFGENDNLTEVGTMNLFVALEDASGTLELVTPPLDDKILPGVTRDSVLELLRDHLNGSQRLDGLPTKFKVSERPITMIEMLEKSRTGHLKEVFGTGTAAIVSSVERIGYKGKDIHIPVGPSGLGLFASVVQREILGRQTGEIPSDWAVVV</sequence>
<dbReference type="SUPFAM" id="SSF53790">
    <property type="entry name" value="Tetrapyrrole methylase"/>
    <property type="match status" value="1"/>
</dbReference>
<dbReference type="InterPro" id="IPR036038">
    <property type="entry name" value="Aminotransferase-like"/>
</dbReference>
<dbReference type="EMBL" id="PKSM01000153">
    <property type="protein sequence ID" value="POW06896.1"/>
    <property type="molecule type" value="Genomic_DNA"/>
</dbReference>
<dbReference type="SUPFAM" id="SSF56752">
    <property type="entry name" value="D-aminoacid aminotransferase-like PLP-dependent enzymes"/>
    <property type="match status" value="1"/>
</dbReference>
<comment type="cofactor">
    <cofactor evidence="1 16">
        <name>pyridoxal 5'-phosphate</name>
        <dbReference type="ChEBI" id="CHEBI:597326"/>
    </cofactor>
</comment>
<dbReference type="InterPro" id="IPR004551">
    <property type="entry name" value="Dphthn_synthase"/>
</dbReference>
<dbReference type="AlphaFoldDB" id="A0A2S4VBH6"/>
<dbReference type="FunFam" id="3.40.1010.10:FF:000004">
    <property type="entry name" value="Putative diphthine synthase"/>
    <property type="match status" value="1"/>
</dbReference>
<evidence type="ECO:0000256" key="17">
    <source>
        <dbReference type="RuleBase" id="RU004517"/>
    </source>
</evidence>
<dbReference type="GO" id="GO:0052655">
    <property type="term" value="F:L-valine-2-oxoglutarate transaminase activity"/>
    <property type="evidence" value="ECO:0007669"/>
    <property type="project" value="RHEA"/>
</dbReference>
<dbReference type="InterPro" id="IPR014777">
    <property type="entry name" value="4pyrrole_Mease_sub1"/>
</dbReference>
<dbReference type="GO" id="GO:0052654">
    <property type="term" value="F:L-leucine-2-oxoglutarate transaminase activity"/>
    <property type="evidence" value="ECO:0007669"/>
    <property type="project" value="RHEA"/>
</dbReference>
<protein>
    <recommendedName>
        <fullName evidence="17">Branched-chain-amino-acid aminotransferase</fullName>
        <ecNumber evidence="17">2.6.1.42</ecNumber>
    </recommendedName>
</protein>
<evidence type="ECO:0000313" key="19">
    <source>
        <dbReference type="EMBL" id="POW06896.1"/>
    </source>
</evidence>
<keyword evidence="9 17" id="KW-0028">Amino-acid biosynthesis</keyword>
<dbReference type="GO" id="GO:0017183">
    <property type="term" value="P:protein histidyl modification to diphthamide"/>
    <property type="evidence" value="ECO:0007669"/>
    <property type="project" value="UniProtKB-UniPathway"/>
</dbReference>
<comment type="catalytic activity">
    <reaction evidence="17">
        <text>L-leucine + 2-oxoglutarate = 4-methyl-2-oxopentanoate + L-glutamate</text>
        <dbReference type="Rhea" id="RHEA:18321"/>
        <dbReference type="ChEBI" id="CHEBI:16810"/>
        <dbReference type="ChEBI" id="CHEBI:17865"/>
        <dbReference type="ChEBI" id="CHEBI:29985"/>
        <dbReference type="ChEBI" id="CHEBI:57427"/>
        <dbReference type="EC" id="2.6.1.42"/>
    </reaction>
</comment>
<proteinExistence type="inferred from homology"/>
<reference evidence="20" key="2">
    <citation type="journal article" date="2018" name="BMC Genomics">
        <title>Genomic insights into host adaptation between the wheat stripe rust pathogen (Puccinia striiformis f. sp. tritici) and the barley stripe rust pathogen (Puccinia striiformis f. sp. hordei).</title>
        <authorList>
            <person name="Xia C."/>
            <person name="Wang M."/>
            <person name="Yin C."/>
            <person name="Cornejo O.E."/>
            <person name="Hulbert S.H."/>
            <person name="Chen X."/>
        </authorList>
    </citation>
    <scope>NUCLEOTIDE SEQUENCE [LARGE SCALE GENOMIC DNA]</scope>
    <source>
        <strain evidence="20">93TX-2</strain>
    </source>
</reference>
<evidence type="ECO:0000256" key="14">
    <source>
        <dbReference type="ARBA" id="ARBA00035662"/>
    </source>
</evidence>
<reference evidence="19 20" key="1">
    <citation type="submission" date="2017-12" db="EMBL/GenBank/DDBJ databases">
        <title>Gene loss provides genomic basis for host adaptation in cereal stripe rust fungi.</title>
        <authorList>
            <person name="Xia C."/>
        </authorList>
    </citation>
    <scope>NUCLEOTIDE SEQUENCE [LARGE SCALE GENOMIC DNA]</scope>
    <source>
        <strain evidence="19 20">93TX-2</strain>
    </source>
</reference>
<dbReference type="Gene3D" id="3.30.950.10">
    <property type="entry name" value="Methyltransferase, Cobalt-precorrin-4 Transmethylase, Domain 2"/>
    <property type="match status" value="1"/>
</dbReference>
<dbReference type="InterPro" id="IPR018300">
    <property type="entry name" value="Aminotrans_IV_CS"/>
</dbReference>
<dbReference type="InterPro" id="IPR043131">
    <property type="entry name" value="BCAT-like_N"/>
</dbReference>
<dbReference type="VEuPathDB" id="FungiDB:PSTT_11205"/>
<comment type="pathway">
    <text evidence="3">Protein modification; peptidyl-diphthamide biosynthesis.</text>
</comment>
<evidence type="ECO:0000256" key="12">
    <source>
        <dbReference type="ARBA" id="ARBA00022898"/>
    </source>
</evidence>
<dbReference type="InterPro" id="IPR001544">
    <property type="entry name" value="Aminotrans_IV"/>
</dbReference>
<dbReference type="VEuPathDB" id="FungiDB:PSHT_10183"/>
<comment type="caution">
    <text evidence="19">The sequence shown here is derived from an EMBL/GenBank/DDBJ whole genome shotgun (WGS) entry which is preliminary data.</text>
</comment>
<evidence type="ECO:0000313" key="20">
    <source>
        <dbReference type="Proteomes" id="UP000238274"/>
    </source>
</evidence>
<keyword evidence="8" id="KW-0489">Methyltransferase</keyword>
<reference evidence="20" key="3">
    <citation type="journal article" date="2018" name="Mol. Plant Microbe Interact.">
        <title>Genome sequence resources for the wheat stripe rust pathogen (Puccinia striiformis f. sp. tritici) and the barley stripe rust pathogen (Puccinia striiformis f. sp. hordei).</title>
        <authorList>
            <person name="Xia C."/>
            <person name="Wang M."/>
            <person name="Yin C."/>
            <person name="Cornejo O.E."/>
            <person name="Hulbert S.H."/>
            <person name="Chen X."/>
        </authorList>
    </citation>
    <scope>NUCLEOTIDE SEQUENCE [LARGE SCALE GENOMIC DNA]</scope>
    <source>
        <strain evidence="20">93TX-2</strain>
    </source>
</reference>
<dbReference type="PANTHER" id="PTHR11825">
    <property type="entry name" value="SUBGROUP IIII AMINOTRANSFERASE"/>
    <property type="match status" value="1"/>
</dbReference>
<dbReference type="CDD" id="cd01557">
    <property type="entry name" value="BCAT_beta_family"/>
    <property type="match status" value="1"/>
</dbReference>
<gene>
    <name evidence="19" type="ORF">PSHT_10183</name>
</gene>
<evidence type="ECO:0000256" key="11">
    <source>
        <dbReference type="ARBA" id="ARBA00022691"/>
    </source>
</evidence>
<evidence type="ECO:0000256" key="2">
    <source>
        <dbReference type="ARBA" id="ARBA00004006"/>
    </source>
</evidence>
<dbReference type="OrthoDB" id="1732691at2759"/>
<evidence type="ECO:0000256" key="3">
    <source>
        <dbReference type="ARBA" id="ARBA00005156"/>
    </source>
</evidence>
<dbReference type="InterPro" id="IPR043132">
    <property type="entry name" value="BCAT-like_C"/>
</dbReference>
<evidence type="ECO:0000256" key="15">
    <source>
        <dbReference type="ARBA" id="ARBA00048752"/>
    </source>
</evidence>
<dbReference type="Gene3D" id="3.40.1010.10">
    <property type="entry name" value="Cobalt-precorrin-4 Transmethylase, Domain 1"/>
    <property type="match status" value="1"/>
</dbReference>
<dbReference type="InterPro" id="IPR000878">
    <property type="entry name" value="4pyrrol_Mease"/>
</dbReference>
<evidence type="ECO:0000256" key="7">
    <source>
        <dbReference type="ARBA" id="ARBA00022576"/>
    </source>
</evidence>
<dbReference type="InterPro" id="IPR033939">
    <property type="entry name" value="BCAT_family"/>
</dbReference>
<organism evidence="19 20">
    <name type="scientific">Puccinia striiformis</name>
    <dbReference type="NCBI Taxonomy" id="27350"/>
    <lineage>
        <taxon>Eukaryota</taxon>
        <taxon>Fungi</taxon>
        <taxon>Dikarya</taxon>
        <taxon>Basidiomycota</taxon>
        <taxon>Pucciniomycotina</taxon>
        <taxon>Pucciniomycetes</taxon>
        <taxon>Pucciniales</taxon>
        <taxon>Pucciniaceae</taxon>
        <taxon>Puccinia</taxon>
    </lineage>
</organism>
<dbReference type="InterPro" id="IPR005786">
    <property type="entry name" value="B_amino_transII"/>
</dbReference>
<dbReference type="Gene3D" id="3.30.470.10">
    <property type="match status" value="1"/>
</dbReference>
<dbReference type="GO" id="GO:0141133">
    <property type="term" value="F:diphthine methyl ester synthase activity"/>
    <property type="evidence" value="ECO:0007669"/>
    <property type="project" value="UniProtKB-EC"/>
</dbReference>
<evidence type="ECO:0000256" key="6">
    <source>
        <dbReference type="ARBA" id="ARBA00022481"/>
    </source>
</evidence>
<dbReference type="EC" id="2.6.1.42" evidence="17"/>
<dbReference type="UniPathway" id="UPA00559"/>
<dbReference type="NCBIfam" id="TIGR01123">
    <property type="entry name" value="ilvE_II"/>
    <property type="match status" value="1"/>
</dbReference>
<comment type="similarity">
    <text evidence="5 17">Belongs to the class-IV pyridoxal-phosphate-dependent aminotransferase family.</text>
</comment>
<keyword evidence="11" id="KW-0949">S-adenosyl-L-methionine</keyword>
<comment type="similarity">
    <text evidence="14">In the N-terminal section; belongs to the precorrin methyltransferase family.</text>
</comment>
<dbReference type="FunFam" id="3.30.950.10:FF:000004">
    <property type="entry name" value="Diphthine synthase putative"/>
    <property type="match status" value="1"/>
</dbReference>
<comment type="catalytic activity">
    <reaction evidence="17">
        <text>L-valine + 2-oxoglutarate = 3-methyl-2-oxobutanoate + L-glutamate</text>
        <dbReference type="Rhea" id="RHEA:24813"/>
        <dbReference type="ChEBI" id="CHEBI:11851"/>
        <dbReference type="ChEBI" id="CHEBI:16810"/>
        <dbReference type="ChEBI" id="CHEBI:29985"/>
        <dbReference type="ChEBI" id="CHEBI:57762"/>
        <dbReference type="EC" id="2.6.1.42"/>
    </reaction>
</comment>
<dbReference type="InterPro" id="IPR014776">
    <property type="entry name" value="4pyrrole_Mease_sub2"/>
</dbReference>
<comment type="similarity">
    <text evidence="4">Belongs to the diphthine synthase family.</text>
</comment>
<dbReference type="InterPro" id="IPR035996">
    <property type="entry name" value="4pyrrol_Methylase_sf"/>
</dbReference>
<dbReference type="Proteomes" id="UP000238274">
    <property type="component" value="Unassembled WGS sequence"/>
</dbReference>
<evidence type="ECO:0000256" key="16">
    <source>
        <dbReference type="RuleBase" id="RU004516"/>
    </source>
</evidence>
<comment type="catalytic activity">
    <reaction evidence="17">
        <text>L-isoleucine + 2-oxoglutarate = (S)-3-methyl-2-oxopentanoate + L-glutamate</text>
        <dbReference type="Rhea" id="RHEA:24801"/>
        <dbReference type="ChEBI" id="CHEBI:16810"/>
        <dbReference type="ChEBI" id="CHEBI:29985"/>
        <dbReference type="ChEBI" id="CHEBI:35146"/>
        <dbReference type="ChEBI" id="CHEBI:58045"/>
        <dbReference type="EC" id="2.6.1.42"/>
    </reaction>
</comment>
<dbReference type="Pfam" id="PF01063">
    <property type="entry name" value="Aminotran_4"/>
    <property type="match status" value="1"/>
</dbReference>
<keyword evidence="10 17" id="KW-0808">Transferase</keyword>
<dbReference type="FunFam" id="3.30.470.10:FF:000005">
    <property type="entry name" value="Branched-chain-amino-acid aminotransferase"/>
    <property type="match status" value="1"/>
</dbReference>
<dbReference type="FunFam" id="3.20.10.10:FF:000004">
    <property type="entry name" value="Branched-chain-amino-acid aminotransferase"/>
    <property type="match status" value="1"/>
</dbReference>
<keyword evidence="20" id="KW-1185">Reference proteome</keyword>
<dbReference type="Pfam" id="PF00590">
    <property type="entry name" value="TP_methylase"/>
    <property type="match status" value="1"/>
</dbReference>
<name>A0A2S4VBH6_9BASI</name>
<dbReference type="GO" id="GO:0052656">
    <property type="term" value="F:L-isoleucine-2-oxoglutarate transaminase activity"/>
    <property type="evidence" value="ECO:0007669"/>
    <property type="project" value="RHEA"/>
</dbReference>
<dbReference type="Gene3D" id="3.20.10.10">
    <property type="entry name" value="D-amino Acid Aminotransferase, subunit A, domain 2"/>
    <property type="match status" value="1"/>
</dbReference>
<dbReference type="GO" id="GO:0005739">
    <property type="term" value="C:mitochondrion"/>
    <property type="evidence" value="ECO:0007669"/>
    <property type="project" value="TreeGrafter"/>
</dbReference>
<comment type="catalytic activity">
    <reaction evidence="15">
        <text>2-[(3S)-amino-3-carboxypropyl]-L-histidyl-[translation elongation factor 2] + 4 S-adenosyl-L-methionine = diphthine methyl ester-[translation elongation factor 2] + 4 S-adenosyl-L-homocysteine + 3 H(+)</text>
        <dbReference type="Rhea" id="RHEA:42652"/>
        <dbReference type="Rhea" id="RHEA-COMP:9749"/>
        <dbReference type="Rhea" id="RHEA-COMP:10173"/>
        <dbReference type="ChEBI" id="CHEBI:15378"/>
        <dbReference type="ChEBI" id="CHEBI:57856"/>
        <dbReference type="ChEBI" id="CHEBI:59789"/>
        <dbReference type="ChEBI" id="CHEBI:73995"/>
        <dbReference type="ChEBI" id="CHEBI:79005"/>
        <dbReference type="EC" id="2.1.1.314"/>
    </reaction>
</comment>
<dbReference type="NCBIfam" id="TIGR00522">
    <property type="entry name" value="dph5"/>
    <property type="match status" value="1"/>
</dbReference>
<accession>A0A2S4VBH6</accession>
<dbReference type="GO" id="GO:0009099">
    <property type="term" value="P:L-valine biosynthetic process"/>
    <property type="evidence" value="ECO:0007669"/>
    <property type="project" value="TreeGrafter"/>
</dbReference>
<dbReference type="NCBIfam" id="NF009897">
    <property type="entry name" value="PRK13357.1"/>
    <property type="match status" value="1"/>
</dbReference>
<dbReference type="VEuPathDB" id="FungiDB:PSTT_11208"/>
<keyword evidence="6" id="KW-0488">Methylation</keyword>
<evidence type="ECO:0000259" key="18">
    <source>
        <dbReference type="Pfam" id="PF00590"/>
    </source>
</evidence>
<evidence type="ECO:0000256" key="1">
    <source>
        <dbReference type="ARBA" id="ARBA00001933"/>
    </source>
</evidence>
<evidence type="ECO:0000256" key="13">
    <source>
        <dbReference type="ARBA" id="ARBA00023304"/>
    </source>
</evidence>
<dbReference type="GO" id="GO:0032259">
    <property type="term" value="P:methylation"/>
    <property type="evidence" value="ECO:0007669"/>
    <property type="project" value="UniProtKB-KW"/>
</dbReference>
<evidence type="ECO:0000256" key="8">
    <source>
        <dbReference type="ARBA" id="ARBA00022603"/>
    </source>
</evidence>
<feature type="domain" description="Tetrapyrrole methylase" evidence="18">
    <location>
        <begin position="28"/>
        <end position="192"/>
    </location>
</feature>
<evidence type="ECO:0000256" key="4">
    <source>
        <dbReference type="ARBA" id="ARBA00006729"/>
    </source>
</evidence>
<evidence type="ECO:0000256" key="5">
    <source>
        <dbReference type="ARBA" id="ARBA00009320"/>
    </source>
</evidence>
<dbReference type="GO" id="GO:0009098">
    <property type="term" value="P:L-leucine biosynthetic process"/>
    <property type="evidence" value="ECO:0007669"/>
    <property type="project" value="TreeGrafter"/>
</dbReference>
<keyword evidence="12 16" id="KW-0663">Pyridoxal phosphate</keyword>
<evidence type="ECO:0000256" key="10">
    <source>
        <dbReference type="ARBA" id="ARBA00022679"/>
    </source>
</evidence>
<dbReference type="PANTHER" id="PTHR11825:SF44">
    <property type="entry name" value="BRANCHED-CHAIN-AMINO-ACID AMINOTRANSFERASE"/>
    <property type="match status" value="1"/>
</dbReference>
<comment type="function">
    <text evidence="2">S-adenosyl-L-methionine-dependent methyltransferase that catalyzes four methylations of the modified target histidine residue in translation elongation factor 2 (EF-2), to form an intermediate called diphthine methyl ester. The four successive methylation reactions represent the second step of diphthamide biosynthesis.</text>
</comment>
<dbReference type="PROSITE" id="PS00770">
    <property type="entry name" value="AA_TRANSFER_CLASS_4"/>
    <property type="match status" value="1"/>
</dbReference>
<keyword evidence="7 17" id="KW-0032">Aminotransferase</keyword>